<dbReference type="Proteomes" id="UP000054270">
    <property type="component" value="Unassembled WGS sequence"/>
</dbReference>
<gene>
    <name evidence="2" type="ORF">HYPSUDRAFT_200549</name>
</gene>
<accession>A0A0D2LAR7</accession>
<sequence>MLSSSCQSQPSSHPAPVDNTPIDPAEIARLKRRLAAAQEEVKELSGTKLKKPPTPVTVGRGIRRLVSLYDSVDDIIQAADQQKDSNNDDDEAEEDDALVDKAAEGKREIESKLTAFTILIRNFPLVKEAIEDPNVDFDVFVTSLQIGANNARSDDVRRIKEAVAFWLNKEYGKEDDFEMLDPKERTGRGLHNYVTGRLLCPVDYDWDVPEIYTDIIEGTIDISEDYFLRCFYPNGNGDPSHYERGFLKSGLLVNVYKDIFTSPSSCDASLSASAPSEDVQNDSDGPAPPKRPKLTEHQARKKATKSCVATILGMEGRVTPRSIAYAAVLLAFNLTNAVQWVEIYNDFNFRALYNLIVDFFEVPGGKEAERRVARLLEWWNRSFLIASGLLPIPANPETS</sequence>
<dbReference type="InterPro" id="IPR046521">
    <property type="entry name" value="DUF6698"/>
</dbReference>
<keyword evidence="3" id="KW-1185">Reference proteome</keyword>
<dbReference type="Pfam" id="PF20414">
    <property type="entry name" value="DUF6698"/>
    <property type="match status" value="1"/>
</dbReference>
<organism evidence="2 3">
    <name type="scientific">Hypholoma sublateritium (strain FD-334 SS-4)</name>
    <dbReference type="NCBI Taxonomy" id="945553"/>
    <lineage>
        <taxon>Eukaryota</taxon>
        <taxon>Fungi</taxon>
        <taxon>Dikarya</taxon>
        <taxon>Basidiomycota</taxon>
        <taxon>Agaricomycotina</taxon>
        <taxon>Agaricomycetes</taxon>
        <taxon>Agaricomycetidae</taxon>
        <taxon>Agaricales</taxon>
        <taxon>Agaricineae</taxon>
        <taxon>Strophariaceae</taxon>
        <taxon>Hypholoma</taxon>
    </lineage>
</organism>
<dbReference type="EMBL" id="KN817537">
    <property type="protein sequence ID" value="KJA24322.1"/>
    <property type="molecule type" value="Genomic_DNA"/>
</dbReference>
<evidence type="ECO:0000313" key="3">
    <source>
        <dbReference type="Proteomes" id="UP000054270"/>
    </source>
</evidence>
<protein>
    <submittedName>
        <fullName evidence="2">Uncharacterized protein</fullName>
    </submittedName>
</protein>
<name>A0A0D2LAR7_HYPSF</name>
<reference evidence="3" key="1">
    <citation type="submission" date="2014-04" db="EMBL/GenBank/DDBJ databases">
        <title>Evolutionary Origins and Diversification of the Mycorrhizal Mutualists.</title>
        <authorList>
            <consortium name="DOE Joint Genome Institute"/>
            <consortium name="Mycorrhizal Genomics Consortium"/>
            <person name="Kohler A."/>
            <person name="Kuo A."/>
            <person name="Nagy L.G."/>
            <person name="Floudas D."/>
            <person name="Copeland A."/>
            <person name="Barry K.W."/>
            <person name="Cichocki N."/>
            <person name="Veneault-Fourrey C."/>
            <person name="LaButti K."/>
            <person name="Lindquist E.A."/>
            <person name="Lipzen A."/>
            <person name="Lundell T."/>
            <person name="Morin E."/>
            <person name="Murat C."/>
            <person name="Riley R."/>
            <person name="Ohm R."/>
            <person name="Sun H."/>
            <person name="Tunlid A."/>
            <person name="Henrissat B."/>
            <person name="Grigoriev I.V."/>
            <person name="Hibbett D.S."/>
            <person name="Martin F."/>
        </authorList>
    </citation>
    <scope>NUCLEOTIDE SEQUENCE [LARGE SCALE GENOMIC DNA]</scope>
    <source>
        <strain evidence="3">FD-334 SS-4</strain>
    </source>
</reference>
<feature type="region of interest" description="Disordered" evidence="1">
    <location>
        <begin position="1"/>
        <end position="25"/>
    </location>
</feature>
<evidence type="ECO:0000256" key="1">
    <source>
        <dbReference type="SAM" id="MobiDB-lite"/>
    </source>
</evidence>
<dbReference type="OrthoDB" id="2662502at2759"/>
<feature type="region of interest" description="Disordered" evidence="1">
    <location>
        <begin position="271"/>
        <end position="298"/>
    </location>
</feature>
<evidence type="ECO:0000313" key="2">
    <source>
        <dbReference type="EMBL" id="KJA24322.1"/>
    </source>
</evidence>
<dbReference type="STRING" id="945553.A0A0D2LAR7"/>
<dbReference type="AlphaFoldDB" id="A0A0D2LAR7"/>
<proteinExistence type="predicted"/>
<feature type="compositionally biased region" description="Low complexity" evidence="1">
    <location>
        <begin position="1"/>
        <end position="12"/>
    </location>
</feature>